<reference evidence="1" key="1">
    <citation type="submission" date="2025-08" db="UniProtKB">
        <authorList>
            <consortium name="RefSeq"/>
        </authorList>
    </citation>
    <scope>IDENTIFICATION</scope>
</reference>
<dbReference type="KEGG" id="nta:107773116"/>
<protein>
    <submittedName>
        <fullName evidence="1">Uncharacterized protein</fullName>
    </submittedName>
</protein>
<sequence>EFKGITQKIEKARIELSDIQGKISLGCTDNLLDMEKKVLLNLEKWSLIKESVLQQKARVKWIQLGDSNSKYFTTVMKDRTQKNQIIEITTLLGDKLTDPDAIKREIVDFYKKVTNQEIIESLKENGDDKARGIDVFNAVFFKKASDIINIQIIDAVKEFFSTGKHYKAINCTTVTLVPKVNKPTKVKEFPEVFPEDLPGVPPDREIDFEIDLLPGTKPRLIEWLQHS</sequence>
<gene>
    <name evidence="1" type="primary">LOC107773116</name>
</gene>
<dbReference type="OrthoDB" id="1306190at2759"/>
<dbReference type="AlphaFoldDB" id="A0A1S3Y743"/>
<proteinExistence type="predicted"/>
<dbReference type="RefSeq" id="XP_016448051.1">
    <property type="nucleotide sequence ID" value="XM_016592565.1"/>
</dbReference>
<accession>A0A1S3Y743</accession>
<organism evidence="1">
    <name type="scientific">Nicotiana tabacum</name>
    <name type="common">Common tobacco</name>
    <dbReference type="NCBI Taxonomy" id="4097"/>
    <lineage>
        <taxon>Eukaryota</taxon>
        <taxon>Viridiplantae</taxon>
        <taxon>Streptophyta</taxon>
        <taxon>Embryophyta</taxon>
        <taxon>Tracheophyta</taxon>
        <taxon>Spermatophyta</taxon>
        <taxon>Magnoliopsida</taxon>
        <taxon>eudicotyledons</taxon>
        <taxon>Gunneridae</taxon>
        <taxon>Pentapetalae</taxon>
        <taxon>asterids</taxon>
        <taxon>lamiids</taxon>
        <taxon>Solanales</taxon>
        <taxon>Solanaceae</taxon>
        <taxon>Nicotianoideae</taxon>
        <taxon>Nicotianeae</taxon>
        <taxon>Nicotiana</taxon>
    </lineage>
</organism>
<name>A0A1S3Y743_TOBAC</name>
<evidence type="ECO:0000313" key="1">
    <source>
        <dbReference type="RefSeq" id="XP_016448051.1"/>
    </source>
</evidence>
<feature type="non-terminal residue" evidence="1">
    <location>
        <position position="1"/>
    </location>
</feature>
<dbReference type="PaxDb" id="4097-A0A1S3Y743"/>